<dbReference type="PANTHER" id="PTHR38457:SF1">
    <property type="entry name" value="REGULATOR ABRB-RELATED"/>
    <property type="match status" value="1"/>
</dbReference>
<dbReference type="GO" id="GO:0016020">
    <property type="term" value="C:membrane"/>
    <property type="evidence" value="ECO:0007669"/>
    <property type="project" value="InterPro"/>
</dbReference>
<comment type="caution">
    <text evidence="2">The sequence shown here is derived from an EMBL/GenBank/DDBJ whole genome shotgun (WGS) entry which is preliminary data.</text>
</comment>
<dbReference type="InterPro" id="IPR007820">
    <property type="entry name" value="AbrB_fam"/>
</dbReference>
<organism evidence="2 3">
    <name type="scientific">Mailhella massiliensis</name>
    <dbReference type="NCBI Taxonomy" id="1903261"/>
    <lineage>
        <taxon>Bacteria</taxon>
        <taxon>Pseudomonadati</taxon>
        <taxon>Thermodesulfobacteriota</taxon>
        <taxon>Desulfovibrionia</taxon>
        <taxon>Desulfovibrionales</taxon>
        <taxon>Desulfovibrionaceae</taxon>
        <taxon>Mailhella</taxon>
    </lineage>
</organism>
<gene>
    <name evidence="2" type="ORF">K8W16_00300</name>
</gene>
<feature type="transmembrane region" description="Helical" evidence="1">
    <location>
        <begin position="87"/>
        <end position="106"/>
    </location>
</feature>
<dbReference type="Proteomes" id="UP000698963">
    <property type="component" value="Unassembled WGS sequence"/>
</dbReference>
<keyword evidence="1" id="KW-0812">Transmembrane</keyword>
<protein>
    <submittedName>
        <fullName evidence="2">AbrB family transcriptional regulator</fullName>
    </submittedName>
</protein>
<accession>A0A921DQ60</accession>
<dbReference type="InterPro" id="IPR017516">
    <property type="entry name" value="AbrB_dup"/>
</dbReference>
<dbReference type="Pfam" id="PF05145">
    <property type="entry name" value="AbrB"/>
    <property type="match status" value="1"/>
</dbReference>
<keyword evidence="1" id="KW-1133">Transmembrane helix</keyword>
<evidence type="ECO:0000313" key="2">
    <source>
        <dbReference type="EMBL" id="HJD96079.1"/>
    </source>
</evidence>
<dbReference type="PANTHER" id="PTHR38457">
    <property type="entry name" value="REGULATOR ABRB-RELATED"/>
    <property type="match status" value="1"/>
</dbReference>
<name>A0A921DQ60_9BACT</name>
<dbReference type="AlphaFoldDB" id="A0A921DQ60"/>
<dbReference type="EMBL" id="DYZA01000007">
    <property type="protein sequence ID" value="HJD96079.1"/>
    <property type="molecule type" value="Genomic_DNA"/>
</dbReference>
<dbReference type="NCBIfam" id="TIGR03082">
    <property type="entry name" value="Gneg_AbrB_dup"/>
    <property type="match status" value="1"/>
</dbReference>
<proteinExistence type="predicted"/>
<reference evidence="2" key="2">
    <citation type="submission" date="2021-09" db="EMBL/GenBank/DDBJ databases">
        <authorList>
            <person name="Gilroy R."/>
        </authorList>
    </citation>
    <scope>NUCLEOTIDE SEQUENCE</scope>
    <source>
        <strain evidence="2">ChiGjej2B2-19336</strain>
    </source>
</reference>
<dbReference type="PROSITE" id="PS51257">
    <property type="entry name" value="PROKAR_LIPOPROTEIN"/>
    <property type="match status" value="1"/>
</dbReference>
<dbReference type="GO" id="GO:0010468">
    <property type="term" value="P:regulation of gene expression"/>
    <property type="evidence" value="ECO:0007669"/>
    <property type="project" value="InterPro"/>
</dbReference>
<reference evidence="2" key="1">
    <citation type="journal article" date="2021" name="PeerJ">
        <title>Extensive microbial diversity within the chicken gut microbiome revealed by metagenomics and culture.</title>
        <authorList>
            <person name="Gilroy R."/>
            <person name="Ravi A."/>
            <person name="Getino M."/>
            <person name="Pursley I."/>
            <person name="Horton D.L."/>
            <person name="Alikhan N.F."/>
            <person name="Baker D."/>
            <person name="Gharbi K."/>
            <person name="Hall N."/>
            <person name="Watson M."/>
            <person name="Adriaenssens E.M."/>
            <person name="Foster-Nyarko E."/>
            <person name="Jarju S."/>
            <person name="Secka A."/>
            <person name="Antonio M."/>
            <person name="Oren A."/>
            <person name="Chaudhuri R.R."/>
            <person name="La Ragione R."/>
            <person name="Hildebrand F."/>
            <person name="Pallen M.J."/>
        </authorList>
    </citation>
    <scope>NUCLEOTIDE SEQUENCE</scope>
    <source>
        <strain evidence="2">ChiGjej2B2-19336</strain>
    </source>
</reference>
<evidence type="ECO:0000313" key="3">
    <source>
        <dbReference type="Proteomes" id="UP000698963"/>
    </source>
</evidence>
<dbReference type="RefSeq" id="WP_304120154.1">
    <property type="nucleotide sequence ID" value="NZ_DYZA01000007.1"/>
</dbReference>
<evidence type="ECO:0000256" key="1">
    <source>
        <dbReference type="SAM" id="Phobius"/>
    </source>
</evidence>
<feature type="transmembrane region" description="Helical" evidence="1">
    <location>
        <begin position="9"/>
        <end position="36"/>
    </location>
</feature>
<sequence length="170" mass="18148">MRSAMNHQILMLVVCGTAMGCLFKYLNIPGGCMLGAVVGSMTVKLLGIADAQMPSLFYNAAQIAIGICVGSMISLDMLAGMKDQIPVMVLSTVILLLAGLGSAFVVRHMTDLDVTSSILATSPGGLNAVIGLADAAEHLPTIMAFQMMRLYVVILLVPVFCWCMKFFFHK</sequence>
<feature type="transmembrane region" description="Helical" evidence="1">
    <location>
        <begin position="148"/>
        <end position="168"/>
    </location>
</feature>
<feature type="transmembrane region" description="Helical" evidence="1">
    <location>
        <begin position="56"/>
        <end position="75"/>
    </location>
</feature>
<keyword evidence="1" id="KW-0472">Membrane</keyword>